<evidence type="ECO:0000256" key="6">
    <source>
        <dbReference type="ARBA" id="ARBA00022692"/>
    </source>
</evidence>
<keyword evidence="11" id="KW-0973">c-di-GMP</keyword>
<feature type="transmembrane region" description="Helical" evidence="11">
    <location>
        <begin position="1471"/>
        <end position="1492"/>
    </location>
</feature>
<dbReference type="Pfam" id="PF07238">
    <property type="entry name" value="PilZ"/>
    <property type="match status" value="1"/>
</dbReference>
<comment type="cofactor">
    <cofactor evidence="11">
        <name>Mg(2+)</name>
        <dbReference type="ChEBI" id="CHEBI:18420"/>
    </cofactor>
</comment>
<keyword evidence="5 11" id="KW-0808">Transferase</keyword>
<name>A0A327MB38_9PROT</name>
<feature type="transmembrane region" description="Helical" evidence="11">
    <location>
        <begin position="77"/>
        <end position="95"/>
    </location>
</feature>
<comment type="subcellular location">
    <subcellularLocation>
        <location evidence="1">Cell inner membrane</location>
        <topology evidence="1">Multi-pass membrane protein</topology>
    </subcellularLocation>
</comment>
<keyword evidence="4 11" id="KW-0328">Glycosyltransferase</keyword>
<evidence type="ECO:0000259" key="13">
    <source>
        <dbReference type="Pfam" id="PF00535"/>
    </source>
</evidence>
<dbReference type="SUPFAM" id="SSF53448">
    <property type="entry name" value="Nucleotide-diphospho-sugar transferases"/>
    <property type="match status" value="1"/>
</dbReference>
<dbReference type="Gene3D" id="3.90.550.10">
    <property type="entry name" value="Spore Coat Polysaccharide Biosynthesis Protein SpsA, Chain A"/>
    <property type="match status" value="1"/>
</dbReference>
<evidence type="ECO:0000256" key="8">
    <source>
        <dbReference type="ARBA" id="ARBA00022989"/>
    </source>
</evidence>
<dbReference type="Proteomes" id="UP000249065">
    <property type="component" value="Unassembled WGS sequence"/>
</dbReference>
<evidence type="ECO:0000256" key="7">
    <source>
        <dbReference type="ARBA" id="ARBA00022916"/>
    </source>
</evidence>
<dbReference type="GO" id="GO:0035438">
    <property type="term" value="F:cyclic-di-GMP binding"/>
    <property type="evidence" value="ECO:0007669"/>
    <property type="project" value="InterPro"/>
</dbReference>
<keyword evidence="7 11" id="KW-0135">Cellulose biosynthesis</keyword>
<comment type="function">
    <text evidence="11">Catalytic subunit of cellulose synthase. It polymerizes uridine 5'-diphosphate glucose to cellulose.</text>
</comment>
<dbReference type="InterPro" id="IPR009875">
    <property type="entry name" value="PilZ_domain"/>
</dbReference>
<gene>
    <name evidence="15" type="primary">bcsA</name>
    <name evidence="15" type="ORF">DOO78_19340</name>
</gene>
<dbReference type="PRINTS" id="PR01439">
    <property type="entry name" value="CELLSNTHASEA"/>
</dbReference>
<organism evidence="15 16">
    <name type="scientific">Roseicella frigidaeris</name>
    <dbReference type="NCBI Taxonomy" id="2230885"/>
    <lineage>
        <taxon>Bacteria</taxon>
        <taxon>Pseudomonadati</taxon>
        <taxon>Pseudomonadota</taxon>
        <taxon>Alphaproteobacteria</taxon>
        <taxon>Acetobacterales</taxon>
        <taxon>Roseomonadaceae</taxon>
        <taxon>Roseicella</taxon>
    </lineage>
</organism>
<proteinExistence type="predicted"/>
<dbReference type="CDD" id="cd06421">
    <property type="entry name" value="CESA_CelA_like"/>
    <property type="match status" value="1"/>
</dbReference>
<reference evidence="16" key="1">
    <citation type="submission" date="2018-06" db="EMBL/GenBank/DDBJ databases">
        <authorList>
            <person name="Khan S.A."/>
        </authorList>
    </citation>
    <scope>NUCLEOTIDE SEQUENCE [LARGE SCALE GENOMIC DNA]</scope>
    <source>
        <strain evidence="16">DB-1506</strain>
    </source>
</reference>
<dbReference type="GO" id="GO:0030244">
    <property type="term" value="P:cellulose biosynthetic process"/>
    <property type="evidence" value="ECO:0007669"/>
    <property type="project" value="UniProtKB-KW"/>
</dbReference>
<evidence type="ECO:0000256" key="5">
    <source>
        <dbReference type="ARBA" id="ARBA00022679"/>
    </source>
</evidence>
<feature type="transmembrane region" description="Helical" evidence="11">
    <location>
        <begin position="549"/>
        <end position="569"/>
    </location>
</feature>
<evidence type="ECO:0000256" key="3">
    <source>
        <dbReference type="ARBA" id="ARBA00022519"/>
    </source>
</evidence>
<evidence type="ECO:0000313" key="16">
    <source>
        <dbReference type="Proteomes" id="UP000249065"/>
    </source>
</evidence>
<evidence type="ECO:0000256" key="9">
    <source>
        <dbReference type="ARBA" id="ARBA00023136"/>
    </source>
</evidence>
<keyword evidence="2 11" id="KW-1003">Cell membrane</keyword>
<dbReference type="GO" id="GO:0016760">
    <property type="term" value="F:cellulose synthase (UDP-forming) activity"/>
    <property type="evidence" value="ECO:0007669"/>
    <property type="project" value="UniProtKB-EC"/>
</dbReference>
<comment type="pathway">
    <text evidence="11">Glycan metabolism; bacterial cellulose biosynthesis.</text>
</comment>
<dbReference type="PANTHER" id="PTHR43867">
    <property type="entry name" value="CELLULOSE SYNTHASE CATALYTIC SUBUNIT A [UDP-FORMING]"/>
    <property type="match status" value="1"/>
</dbReference>
<dbReference type="EC" id="2.4.1.12" evidence="11"/>
<keyword evidence="8 11" id="KW-1133">Transmembrane helix</keyword>
<comment type="caution">
    <text evidence="15">The sequence shown here is derived from an EMBL/GenBank/DDBJ whole genome shotgun (WGS) entry which is preliminary data.</text>
</comment>
<comment type="catalytic activity">
    <reaction evidence="10 11">
        <text>[(1-&gt;4)-beta-D-glucosyl](n) + UDP-alpha-D-glucose = [(1-&gt;4)-beta-D-glucosyl](n+1) + UDP + H(+)</text>
        <dbReference type="Rhea" id="RHEA:19929"/>
        <dbReference type="Rhea" id="RHEA-COMP:10033"/>
        <dbReference type="Rhea" id="RHEA-COMP:10034"/>
        <dbReference type="ChEBI" id="CHEBI:15378"/>
        <dbReference type="ChEBI" id="CHEBI:18246"/>
        <dbReference type="ChEBI" id="CHEBI:58223"/>
        <dbReference type="ChEBI" id="CHEBI:58885"/>
        <dbReference type="EC" id="2.4.1.12"/>
    </reaction>
</comment>
<dbReference type="InterPro" id="IPR003919">
    <property type="entry name" value="Cell_synth_A"/>
</dbReference>
<keyword evidence="3 11" id="KW-0997">Cell inner membrane</keyword>
<feature type="transmembrane region" description="Helical" evidence="11">
    <location>
        <begin position="27"/>
        <end position="46"/>
    </location>
</feature>
<evidence type="ECO:0000256" key="4">
    <source>
        <dbReference type="ARBA" id="ARBA00022676"/>
    </source>
</evidence>
<accession>A0A327MB38</accession>
<keyword evidence="16" id="KW-1185">Reference proteome</keyword>
<dbReference type="Gene3D" id="2.40.10.220">
    <property type="entry name" value="predicted glycosyltransferase like domains"/>
    <property type="match status" value="1"/>
</dbReference>
<feature type="transmembrane region" description="Helical" evidence="11">
    <location>
        <begin position="390"/>
        <end position="412"/>
    </location>
</feature>
<dbReference type="Gene3D" id="2.60.120.260">
    <property type="entry name" value="Galactose-binding domain-like"/>
    <property type="match status" value="2"/>
</dbReference>
<dbReference type="SUPFAM" id="SSF141371">
    <property type="entry name" value="PilZ domain-like"/>
    <property type="match status" value="1"/>
</dbReference>
<evidence type="ECO:0000256" key="1">
    <source>
        <dbReference type="ARBA" id="ARBA00004429"/>
    </source>
</evidence>
<feature type="transmembrane region" description="Helical" evidence="11">
    <location>
        <begin position="107"/>
        <end position="131"/>
    </location>
</feature>
<evidence type="ECO:0000313" key="15">
    <source>
        <dbReference type="EMBL" id="RAI57358.1"/>
    </source>
</evidence>
<evidence type="ECO:0000256" key="12">
    <source>
        <dbReference type="SAM" id="MobiDB-lite"/>
    </source>
</evidence>
<evidence type="ECO:0000256" key="11">
    <source>
        <dbReference type="RuleBase" id="RU365020"/>
    </source>
</evidence>
<dbReference type="InterPro" id="IPR018513">
    <property type="entry name" value="Cell_synthase_bac"/>
</dbReference>
<dbReference type="InterPro" id="IPR001173">
    <property type="entry name" value="Glyco_trans_2-like"/>
</dbReference>
<protein>
    <recommendedName>
        <fullName evidence="11">Cellulose synthase catalytic subunit [UDP-forming]</fullName>
        <ecNumber evidence="11">2.4.1.12</ecNumber>
    </recommendedName>
</protein>
<dbReference type="PANTHER" id="PTHR43867:SF2">
    <property type="entry name" value="CELLULOSE SYNTHASE CATALYTIC SUBUNIT A [UDP-FORMING]"/>
    <property type="match status" value="1"/>
</dbReference>
<keyword evidence="6 11" id="KW-0812">Transmembrane</keyword>
<evidence type="ECO:0000256" key="10">
    <source>
        <dbReference type="ARBA" id="ARBA00048682"/>
    </source>
</evidence>
<dbReference type="EMBL" id="QLIX01000018">
    <property type="protein sequence ID" value="RAI57358.1"/>
    <property type="molecule type" value="Genomic_DNA"/>
</dbReference>
<feature type="transmembrane region" description="Helical" evidence="11">
    <location>
        <begin position="510"/>
        <end position="537"/>
    </location>
</feature>
<feature type="domain" description="Glycosyltransferase 2-like" evidence="13">
    <location>
        <begin position="156"/>
        <end position="325"/>
    </location>
</feature>
<feature type="transmembrane region" description="Helical" evidence="11">
    <location>
        <begin position="466"/>
        <end position="489"/>
    </location>
</feature>
<dbReference type="GO" id="GO:0006011">
    <property type="term" value="P:UDP-alpha-D-glucose metabolic process"/>
    <property type="evidence" value="ECO:0007669"/>
    <property type="project" value="InterPro"/>
</dbReference>
<feature type="domain" description="PilZ" evidence="14">
    <location>
        <begin position="575"/>
        <end position="671"/>
    </location>
</feature>
<evidence type="ECO:0000259" key="14">
    <source>
        <dbReference type="Pfam" id="PF07238"/>
    </source>
</evidence>
<keyword evidence="9 11" id="KW-0472">Membrane</keyword>
<evidence type="ECO:0000256" key="2">
    <source>
        <dbReference type="ARBA" id="ARBA00022475"/>
    </source>
</evidence>
<dbReference type="GO" id="GO:0005886">
    <property type="term" value="C:plasma membrane"/>
    <property type="evidence" value="ECO:0007669"/>
    <property type="project" value="UniProtKB-SubCell"/>
</dbReference>
<feature type="region of interest" description="Disordered" evidence="12">
    <location>
        <begin position="713"/>
        <end position="733"/>
    </location>
</feature>
<dbReference type="InterPro" id="IPR029044">
    <property type="entry name" value="Nucleotide-diphossugar_trans"/>
</dbReference>
<dbReference type="UniPathway" id="UPA00694"/>
<dbReference type="InterPro" id="IPR050321">
    <property type="entry name" value="Glycosyltr_2/OpgH_subfam"/>
</dbReference>
<sequence>MLPGGVVSRARGWRALRRRPGRGALRLRPLDLLAALAGLLLAAVIVSVPLSAWQQSCFALAGIATLLLLRRVPGRRVTMFLAVISCIVSVRYLVWRLTETLEFETPLQLLLGSGLLLAETYAVLTLALGYLQTVHPLERKPVPLPADPDSWPEIDVYIPTYNEAIEVVRPTVLAAMAMDWPRHKLKVYILDDGRRPEFRAFAAAAGAGYVVRPDNKGAKAGNINHALKLTRGEYVVIFDCDHIPTRAFLQMTLGWMVRDPKICMLQTPHHFYSPDPFERNLANGRKVPNEGLLFYGRVQQGNDLWNASFFCGSCAVIRRIALEQVGGVPTETVTEDAHCALRMQRLGWRTAYLRLPLAAGLATERLMLHIGQRMRWARGMIQILRIENPLLASGLTLWQRLCYFMAASSFLFSLPRLIFLTSPLAYLLLGVNIIAASPLAIIAYAGPHMVHSIATNSRITGNTRHSFWSEIYETSLAVHLLPVTIMTLLSPRKGKFNVTAKGGTIANGYLDFRAVVPNLIMAALLGLGLGVGIHGILTSGADTLRFQAYLLNSIWAALCLVPLLASIAVGRERPQLRENARVPAILPARLHLEDGREVAAVTSDLSLGGGALTAPRPTGLRDGDQLRISFVLPTEQVTVPAKVVKWEGEAVHLIFTPASLADDAAIVRTVFGRADAWLEWDAFPLDRPLRALRAVVASTFNVFSGGLRFDLRRHAPSGKPAQTEPKDRMSDILPPRSERLPPAAGKAAALLLCLLLPAAAVAQPQPQPLAQSLVQPLAQPLAPAAEPPAAAPDPSRRVTLRLGQLGLRGPMQLRGLSDLQGLLFGLRAEEVVSEARLVVIGGASPALLPGQSEVSITLNEQVVGSIRPNPAQASFGPLEFPINPVFFTDSNRLNFRFAGRYTTECNDPLSGLLWANISDLSTLQLTIERLPPVRDLARLPQPLFDARIVHEPLTLPVVLPAEPGSPLLRAAAVTASWFAQLADYRGARFPVRNTLPERGDAVLLLAGAGTEPVGLAMPRIDGPTLALLANPNDAMGTLLVVAGRNGAEAATAALALAAGRSTLAGPIAQVEAPRLPARQPYDAPRWIPTDRPVRFGELVSASELQASGYAPGPVRIPFRTAPDLVTFRNRPLGIDIGFRNPPAPVIDLAAARLDVSIGDTYLRSFRLADEAGWSPWRWLMAQASADAGRAGGHLGLPPYLVFGQNELQLRFDMRPLSRGECAATPGDIRASIDPESSIDLSRAHRFARLPNLAHFASAGFPYTRLADLSDTGFVLPDRPNPVEISAFLNLVGQLAAQVGLPATGLAVASTSQMQQVATRELIAIGALGQLGPLRPLLRDAPVRLEGERLTVSVPDALQTLGALVLGGPSRSERASASALLAHAHEGMGTLMGFESPLQAGKSLLVVTGATPAAVEAMVAALRDPAQLPRIQGDLAVLNGEQVSSFRTGPTYDAGRLPFWLWPQRWFGNSPFWLLALLVASGLLLGLTAHAALRRRAILRLRGKI</sequence>
<feature type="transmembrane region" description="Helical" evidence="11">
    <location>
        <begin position="424"/>
        <end position="446"/>
    </location>
</feature>
<dbReference type="NCBIfam" id="TIGR03030">
    <property type="entry name" value="CelA"/>
    <property type="match status" value="1"/>
</dbReference>
<feature type="transmembrane region" description="Helical" evidence="11">
    <location>
        <begin position="52"/>
        <end position="70"/>
    </location>
</feature>
<dbReference type="Pfam" id="PF03170">
    <property type="entry name" value="BcsB"/>
    <property type="match status" value="1"/>
</dbReference>
<dbReference type="Pfam" id="PF00535">
    <property type="entry name" value="Glycos_transf_2"/>
    <property type="match status" value="1"/>
</dbReference>